<comment type="caution">
    <text evidence="1">The sequence shown here is derived from an EMBL/GenBank/DDBJ whole genome shotgun (WGS) entry which is preliminary data.</text>
</comment>
<evidence type="ECO:0000313" key="1">
    <source>
        <dbReference type="EMBL" id="GFR05131.1"/>
    </source>
</evidence>
<dbReference type="Proteomes" id="UP000887116">
    <property type="component" value="Unassembled WGS sequence"/>
</dbReference>
<dbReference type="EMBL" id="BMAO01035669">
    <property type="protein sequence ID" value="GFR05131.1"/>
    <property type="molecule type" value="Genomic_DNA"/>
</dbReference>
<protein>
    <submittedName>
        <fullName evidence="1">Uncharacterized protein</fullName>
    </submittedName>
</protein>
<name>A0A8X6GHZ8_TRICU</name>
<organism evidence="1 2">
    <name type="scientific">Trichonephila clavata</name>
    <name type="common">Joro spider</name>
    <name type="synonym">Nephila clavata</name>
    <dbReference type="NCBI Taxonomy" id="2740835"/>
    <lineage>
        <taxon>Eukaryota</taxon>
        <taxon>Metazoa</taxon>
        <taxon>Ecdysozoa</taxon>
        <taxon>Arthropoda</taxon>
        <taxon>Chelicerata</taxon>
        <taxon>Arachnida</taxon>
        <taxon>Araneae</taxon>
        <taxon>Araneomorphae</taxon>
        <taxon>Entelegynae</taxon>
        <taxon>Araneoidea</taxon>
        <taxon>Nephilidae</taxon>
        <taxon>Trichonephila</taxon>
    </lineage>
</organism>
<dbReference type="AlphaFoldDB" id="A0A8X6GHZ8"/>
<evidence type="ECO:0000313" key="2">
    <source>
        <dbReference type="Proteomes" id="UP000887116"/>
    </source>
</evidence>
<accession>A0A8X6GHZ8</accession>
<keyword evidence="2" id="KW-1185">Reference proteome</keyword>
<sequence length="107" mass="12349">MAGDSHWFTPTLEAPETLSGHEISQRSAICLPLQEKVVSESFIQYLFCKDMELKDVLLIEGTCGMPRRYRILHAFEDLLLKLSAYMPIFTHTENFVKDGRMSQIRAR</sequence>
<reference evidence="1" key="1">
    <citation type="submission" date="2020-07" db="EMBL/GenBank/DDBJ databases">
        <title>Multicomponent nature underlies the extraordinary mechanical properties of spider dragline silk.</title>
        <authorList>
            <person name="Kono N."/>
            <person name="Nakamura H."/>
            <person name="Mori M."/>
            <person name="Yoshida Y."/>
            <person name="Ohtoshi R."/>
            <person name="Malay A.D."/>
            <person name="Moran D.A.P."/>
            <person name="Tomita M."/>
            <person name="Numata K."/>
            <person name="Arakawa K."/>
        </authorList>
    </citation>
    <scope>NUCLEOTIDE SEQUENCE</scope>
</reference>
<gene>
    <name evidence="1" type="ORF">TNCT_219071</name>
</gene>
<proteinExistence type="predicted"/>
<dbReference type="OrthoDB" id="10551230at2759"/>